<dbReference type="AlphaFoldDB" id="A0A0V1ICY0"/>
<sequence>MWFNETSILTTSMKQQKNTGNTLEPYKTRLIGIVGNRRYSNPRICGSAMRHFAPVSVTRPCEPYCVRDRRSGRRSSINQESSWLKLDAEQVSVVVVVVKVELSIVVCLNKAFSRLNKKTDLAIKIVNVTLAVRMRYPGKEETSGTLQIIVRGKTIAVLEHCGGSSEAAAVKGWNEADKLKWL</sequence>
<reference evidence="1 2" key="1">
    <citation type="submission" date="2015-01" db="EMBL/GenBank/DDBJ databases">
        <title>Evolution of Trichinella species and genotypes.</title>
        <authorList>
            <person name="Korhonen P.K."/>
            <person name="Edoardo P."/>
            <person name="Giuseppe L.R."/>
            <person name="Gasser R.B."/>
        </authorList>
    </citation>
    <scope>NUCLEOTIDE SEQUENCE [LARGE SCALE GENOMIC DNA]</scope>
    <source>
        <strain evidence="1">ISS588</strain>
    </source>
</reference>
<dbReference type="Proteomes" id="UP000054805">
    <property type="component" value="Unassembled WGS sequence"/>
</dbReference>
<gene>
    <name evidence="1" type="ORF">T4B_7066</name>
</gene>
<protein>
    <submittedName>
        <fullName evidence="1">Uncharacterized protein</fullName>
    </submittedName>
</protein>
<evidence type="ECO:0000313" key="1">
    <source>
        <dbReference type="EMBL" id="KRZ20681.1"/>
    </source>
</evidence>
<dbReference type="EMBL" id="JYDS01000232">
    <property type="protein sequence ID" value="KRZ20681.1"/>
    <property type="molecule type" value="Genomic_DNA"/>
</dbReference>
<evidence type="ECO:0000313" key="2">
    <source>
        <dbReference type="Proteomes" id="UP000054805"/>
    </source>
</evidence>
<organism evidence="1 2">
    <name type="scientific">Trichinella pseudospiralis</name>
    <name type="common">Parasitic roundworm</name>
    <dbReference type="NCBI Taxonomy" id="6337"/>
    <lineage>
        <taxon>Eukaryota</taxon>
        <taxon>Metazoa</taxon>
        <taxon>Ecdysozoa</taxon>
        <taxon>Nematoda</taxon>
        <taxon>Enoplea</taxon>
        <taxon>Dorylaimia</taxon>
        <taxon>Trichinellida</taxon>
        <taxon>Trichinellidae</taxon>
        <taxon>Trichinella</taxon>
    </lineage>
</organism>
<comment type="caution">
    <text evidence="1">The sequence shown here is derived from an EMBL/GenBank/DDBJ whole genome shotgun (WGS) entry which is preliminary data.</text>
</comment>
<accession>A0A0V1ICY0</accession>
<name>A0A0V1ICY0_TRIPS</name>
<proteinExistence type="predicted"/>
<keyword evidence="2" id="KW-1185">Reference proteome</keyword>